<comment type="caution">
    <text evidence="4">The sequence shown here is derived from an EMBL/GenBank/DDBJ whole genome shotgun (WGS) entry which is preliminary data.</text>
</comment>
<dbReference type="GO" id="GO:0016491">
    <property type="term" value="F:oxidoreductase activity"/>
    <property type="evidence" value="ECO:0007669"/>
    <property type="project" value="UniProtKB-KW"/>
</dbReference>
<evidence type="ECO:0000256" key="3">
    <source>
        <dbReference type="RuleBase" id="RU000363"/>
    </source>
</evidence>
<dbReference type="Gene3D" id="3.40.50.720">
    <property type="entry name" value="NAD(P)-binding Rossmann-like Domain"/>
    <property type="match status" value="1"/>
</dbReference>
<accession>A0A8H7PT88</accession>
<gene>
    <name evidence="4" type="ORF">INT43_001677</name>
</gene>
<dbReference type="AlphaFoldDB" id="A0A8H7PT88"/>
<reference evidence="4" key="1">
    <citation type="submission" date="2020-12" db="EMBL/GenBank/DDBJ databases">
        <title>Metabolic potential, ecology and presence of endohyphal bacteria is reflected in genomic diversity of Mucoromycotina.</title>
        <authorList>
            <person name="Muszewska A."/>
            <person name="Okrasinska A."/>
            <person name="Steczkiewicz K."/>
            <person name="Drgas O."/>
            <person name="Orlowska M."/>
            <person name="Perlinska-Lenart U."/>
            <person name="Aleksandrzak-Piekarczyk T."/>
            <person name="Szatraj K."/>
            <person name="Zielenkiewicz U."/>
            <person name="Pilsyk S."/>
            <person name="Malc E."/>
            <person name="Mieczkowski P."/>
            <person name="Kruszewska J.S."/>
            <person name="Biernat P."/>
            <person name="Pawlowska J."/>
        </authorList>
    </citation>
    <scope>NUCLEOTIDE SEQUENCE</scope>
    <source>
        <strain evidence="4">WA0000067209</strain>
    </source>
</reference>
<dbReference type="EMBL" id="JAEPQZ010000007">
    <property type="protein sequence ID" value="KAG2178831.1"/>
    <property type="molecule type" value="Genomic_DNA"/>
</dbReference>
<name>A0A8H7PT88_MORIS</name>
<keyword evidence="2" id="KW-0560">Oxidoreductase</keyword>
<dbReference type="PANTHER" id="PTHR24320:SF283">
    <property type="entry name" value="RETINOL DEHYDROGENASE 11"/>
    <property type="match status" value="1"/>
</dbReference>
<dbReference type="PRINTS" id="PR00080">
    <property type="entry name" value="SDRFAMILY"/>
</dbReference>
<dbReference type="InterPro" id="IPR036291">
    <property type="entry name" value="NAD(P)-bd_dom_sf"/>
</dbReference>
<dbReference type="PANTHER" id="PTHR24320">
    <property type="entry name" value="RETINOL DEHYDROGENASE"/>
    <property type="match status" value="1"/>
</dbReference>
<evidence type="ECO:0008006" key="6">
    <source>
        <dbReference type="Google" id="ProtNLM"/>
    </source>
</evidence>
<dbReference type="CDD" id="cd05327">
    <property type="entry name" value="retinol-DH_like_SDR_c_like"/>
    <property type="match status" value="1"/>
</dbReference>
<sequence>MSSFNRKTTSDEAAAHFAGQIKGKTVLVTGASWGGLGAEAIRVIAKNGAGLVIMAGRRQESLDETAEKIKAETPNANLRSLVLDLASLESVRQAAKEVNAYSEPIDVLINNAAVMASPYMETKDGFEMQFGTNHLGHFLFTNLIFPRIMAAKEPRIVNISSMGHKFAPIIFEDPMFSKGATYKKWLAYGQAKTANILFSRELAKRYGDKGLTAVSLHPGGIITPLVRHIDFQAEFSQPLYDYEGKEFDKGEAEELKTLAEGTSTHIVAAFDPSLKSHNGSYLFDCQVADEQVKIWAKDDESAEKLWDLSEKLTGSKFE</sequence>
<dbReference type="OrthoDB" id="191139at2759"/>
<dbReference type="InterPro" id="IPR002347">
    <property type="entry name" value="SDR_fam"/>
</dbReference>
<dbReference type="PRINTS" id="PR00081">
    <property type="entry name" value="GDHRDH"/>
</dbReference>
<evidence type="ECO:0000256" key="2">
    <source>
        <dbReference type="ARBA" id="ARBA00023002"/>
    </source>
</evidence>
<evidence type="ECO:0000256" key="1">
    <source>
        <dbReference type="ARBA" id="ARBA00006484"/>
    </source>
</evidence>
<keyword evidence="5" id="KW-1185">Reference proteome</keyword>
<evidence type="ECO:0000313" key="5">
    <source>
        <dbReference type="Proteomes" id="UP000654370"/>
    </source>
</evidence>
<proteinExistence type="inferred from homology"/>
<dbReference type="SUPFAM" id="SSF51735">
    <property type="entry name" value="NAD(P)-binding Rossmann-fold domains"/>
    <property type="match status" value="1"/>
</dbReference>
<comment type="similarity">
    <text evidence="1 3">Belongs to the short-chain dehydrogenases/reductases (SDR) family.</text>
</comment>
<dbReference type="Pfam" id="PF00106">
    <property type="entry name" value="adh_short"/>
    <property type="match status" value="1"/>
</dbReference>
<dbReference type="Proteomes" id="UP000654370">
    <property type="component" value="Unassembled WGS sequence"/>
</dbReference>
<organism evidence="4 5">
    <name type="scientific">Mortierella isabellina</name>
    <name type="common">Filamentous fungus</name>
    <name type="synonym">Umbelopsis isabellina</name>
    <dbReference type="NCBI Taxonomy" id="91625"/>
    <lineage>
        <taxon>Eukaryota</taxon>
        <taxon>Fungi</taxon>
        <taxon>Fungi incertae sedis</taxon>
        <taxon>Mucoromycota</taxon>
        <taxon>Mucoromycotina</taxon>
        <taxon>Umbelopsidomycetes</taxon>
        <taxon>Umbelopsidales</taxon>
        <taxon>Umbelopsidaceae</taxon>
        <taxon>Umbelopsis</taxon>
    </lineage>
</organism>
<protein>
    <recommendedName>
        <fullName evidence="6">Short-chain dehydrogenase</fullName>
    </recommendedName>
</protein>
<evidence type="ECO:0000313" key="4">
    <source>
        <dbReference type="EMBL" id="KAG2178831.1"/>
    </source>
</evidence>